<reference evidence="3" key="1">
    <citation type="journal article" date="2005" name="Science">
        <title>Life at depth: Photobacterium profundum genome sequence and expression analysis.</title>
        <authorList>
            <person name="Vezzi A."/>
            <person name="Campanaro S."/>
            <person name="D'Angelo M."/>
            <person name="Simonato F."/>
            <person name="Vitulo N."/>
            <person name="Lauro F.M."/>
            <person name="Cestaro A."/>
            <person name="Malacrida G."/>
            <person name="Simionati B."/>
            <person name="Cannata N."/>
            <person name="Romualdi C."/>
            <person name="Bartlett D.H."/>
            <person name="Valle G."/>
        </authorList>
    </citation>
    <scope>NUCLEOTIDE SEQUENCE [LARGE SCALE GENOMIC DNA]</scope>
    <source>
        <strain evidence="3">ATCC BAA-1253 / SS9</strain>
    </source>
</reference>
<protein>
    <submittedName>
        <fullName evidence="2">Hypothetical secretion protein</fullName>
    </submittedName>
</protein>
<keyword evidence="1" id="KW-0812">Transmembrane</keyword>
<dbReference type="RefSeq" id="WP_011217059.1">
    <property type="nucleotide sequence ID" value="NC_006370.1"/>
</dbReference>
<dbReference type="HOGENOM" id="CLU_1633844_0_0_6"/>
<dbReference type="eggNOG" id="COG0845">
    <property type="taxonomic scope" value="Bacteria"/>
</dbReference>
<proteinExistence type="predicted"/>
<evidence type="ECO:0000313" key="3">
    <source>
        <dbReference type="Proteomes" id="UP000000593"/>
    </source>
</evidence>
<dbReference type="AlphaFoldDB" id="Q6LVJ2"/>
<dbReference type="EMBL" id="CR378663">
    <property type="protein sequence ID" value="CAG18683.1"/>
    <property type="molecule type" value="Genomic_DNA"/>
</dbReference>
<keyword evidence="1" id="KW-0472">Membrane</keyword>
<organism evidence="2 3">
    <name type="scientific">Photobacterium profundum (strain SS9)</name>
    <dbReference type="NCBI Taxonomy" id="298386"/>
    <lineage>
        <taxon>Bacteria</taxon>
        <taxon>Pseudomonadati</taxon>
        <taxon>Pseudomonadota</taxon>
        <taxon>Gammaproteobacteria</taxon>
        <taxon>Vibrionales</taxon>
        <taxon>Vibrionaceae</taxon>
        <taxon>Photobacterium</taxon>
    </lineage>
</organism>
<gene>
    <name evidence="2" type="primary">SOA0050</name>
    <name evidence="2" type="ordered locus">PBPRA0244</name>
</gene>
<dbReference type="STRING" id="298386.PBPRA0244"/>
<keyword evidence="3" id="KW-1185">Reference proteome</keyword>
<name>Q6LVJ2_PHOPR</name>
<sequence>MFRKEVHEAEKQKLFGSVILIQPVSIYAICASLFITFVIILIFLSQANYSRKESVKGYLLPKSGVVKVFSNRIGVIENLYVKEGTLIQQGDALLKIKNSQSLATGIELSTALSSELSKQIKSLETEYVATTDLNQEDIARMSNQYKQLKMSLSAISIGIYTD</sequence>
<dbReference type="KEGG" id="ppr:PBPRA0244"/>
<accession>Q6LVJ2</accession>
<dbReference type="Proteomes" id="UP000000593">
    <property type="component" value="Chromosome 1"/>
</dbReference>
<evidence type="ECO:0000256" key="1">
    <source>
        <dbReference type="SAM" id="Phobius"/>
    </source>
</evidence>
<feature type="transmembrane region" description="Helical" evidence="1">
    <location>
        <begin position="20"/>
        <end position="44"/>
    </location>
</feature>
<keyword evidence="1" id="KW-1133">Transmembrane helix</keyword>
<evidence type="ECO:0000313" key="2">
    <source>
        <dbReference type="EMBL" id="CAG18683.1"/>
    </source>
</evidence>